<proteinExistence type="predicted"/>
<dbReference type="InterPro" id="IPR046341">
    <property type="entry name" value="SET_dom_sf"/>
</dbReference>
<evidence type="ECO:0008006" key="3">
    <source>
        <dbReference type="Google" id="ProtNLM"/>
    </source>
</evidence>
<dbReference type="EMBL" id="HE612865">
    <property type="protein sequence ID" value="CCE65063.1"/>
    <property type="molecule type" value="Genomic_DNA"/>
</dbReference>
<evidence type="ECO:0000313" key="2">
    <source>
        <dbReference type="Proteomes" id="UP000005666"/>
    </source>
</evidence>
<dbReference type="Proteomes" id="UP000005666">
    <property type="component" value="Chromosome 10"/>
</dbReference>
<dbReference type="HOGENOM" id="CLU_030667_2_0_1"/>
<dbReference type="Gene3D" id="3.90.1410.10">
    <property type="entry name" value="set domain protein methyltransferase, domain 1"/>
    <property type="match status" value="1"/>
</dbReference>
<organism evidence="1 2">
    <name type="scientific">Tetrapisispora phaffii (strain ATCC 24235 / CBS 4417 / NBRC 1672 / NRRL Y-8282 / UCD 70-5)</name>
    <name type="common">Yeast</name>
    <name type="synonym">Fabospora phaffii</name>
    <dbReference type="NCBI Taxonomy" id="1071381"/>
    <lineage>
        <taxon>Eukaryota</taxon>
        <taxon>Fungi</taxon>
        <taxon>Dikarya</taxon>
        <taxon>Ascomycota</taxon>
        <taxon>Saccharomycotina</taxon>
        <taxon>Saccharomycetes</taxon>
        <taxon>Saccharomycetales</taxon>
        <taxon>Saccharomycetaceae</taxon>
        <taxon>Tetrapisispora</taxon>
    </lineage>
</organism>
<dbReference type="KEGG" id="tpf:TPHA_0J02430"/>
<dbReference type="RefSeq" id="XP_003687497.1">
    <property type="nucleotide sequence ID" value="XM_003687449.1"/>
</dbReference>
<dbReference type="eggNOG" id="KOG1337">
    <property type="taxonomic scope" value="Eukaryota"/>
</dbReference>
<keyword evidence="2" id="KW-1185">Reference proteome</keyword>
<accession>G8BYX1</accession>
<dbReference type="SUPFAM" id="SSF82199">
    <property type="entry name" value="SET domain"/>
    <property type="match status" value="1"/>
</dbReference>
<dbReference type="GeneID" id="11533151"/>
<dbReference type="GO" id="GO:0016279">
    <property type="term" value="F:protein-lysine N-methyltransferase activity"/>
    <property type="evidence" value="ECO:0007669"/>
    <property type="project" value="EnsemblFungi"/>
</dbReference>
<dbReference type="PANTHER" id="PTHR13271:SF147">
    <property type="entry name" value="PROTEIN-LYSINE N-METHYLTRANSFERASE EFM1-RELATED"/>
    <property type="match status" value="1"/>
</dbReference>
<dbReference type="STRING" id="1071381.G8BYX1"/>
<dbReference type="AlphaFoldDB" id="G8BYX1"/>
<protein>
    <recommendedName>
        <fullName evidence="3">SET domain-containing protein</fullName>
    </recommendedName>
</protein>
<dbReference type="PANTHER" id="PTHR13271">
    <property type="entry name" value="UNCHARACTERIZED PUTATIVE METHYLTRANSFERASE"/>
    <property type="match status" value="1"/>
</dbReference>
<reference evidence="1 2" key="1">
    <citation type="journal article" date="2011" name="Proc. Natl. Acad. Sci. U.S.A.">
        <title>Evolutionary erosion of yeast sex chromosomes by mating-type switching accidents.</title>
        <authorList>
            <person name="Gordon J.L."/>
            <person name="Armisen D."/>
            <person name="Proux-Wera E."/>
            <person name="Oheigeartaigh S.S."/>
            <person name="Byrne K.P."/>
            <person name="Wolfe K.H."/>
        </authorList>
    </citation>
    <scope>NUCLEOTIDE SEQUENCE [LARGE SCALE GENOMIC DNA]</scope>
    <source>
        <strain evidence="2">ATCC 24235 / CBS 4417 / NBRC 1672 / NRRL Y-8282 / UCD 70-5</strain>
    </source>
</reference>
<gene>
    <name evidence="1" type="primary">TPHA0J02430</name>
    <name evidence="1" type="ordered locus">TPHA_0J02430</name>
</gene>
<dbReference type="GO" id="GO:0005634">
    <property type="term" value="C:nucleus"/>
    <property type="evidence" value="ECO:0007669"/>
    <property type="project" value="TreeGrafter"/>
</dbReference>
<evidence type="ECO:0000313" key="1">
    <source>
        <dbReference type="EMBL" id="CCE65063.1"/>
    </source>
</evidence>
<dbReference type="OrthoDB" id="42889at2759"/>
<dbReference type="OMA" id="FLWSHLI"/>
<name>G8BYX1_TETPH</name>
<dbReference type="InterPro" id="IPR050600">
    <property type="entry name" value="SETD3_SETD6_MTase"/>
</dbReference>
<sequence>MSTNQVNDLIQWGLKNGAQIPDGIEFIEVGNKGVCCMTTEELDNVSIKIPSTIIISHSLLFEVFDEQFISSQNKNTLLKFLVGRLMFDRNSTNDNVRKLSMKFRPYLDLLPKEMHSPLIWNPSELQFLVNTNLGNSIKNKLQSIYKEWYQITKFNESLFNHNEIKEEFIIYESFDELSELELYERLLHKANELESPVWYSFIAFLWSHLIFISRAFPEYVVNKQAPTDGVVLLPIIDLLNHNYSTKVEWLSDNDGSFCYRNLSVTPANTELNNNYGGKGNEELLSGYGFVMKDNLFDSVALKINLPETMILQILQDAPEISLPTIDDYTWFAFDENAKADETDAEKPQYKDGLLYFINCNNDKCLNDVLDLFSHMGKDTSETWKSPRARFHGLQLLRNALEHKLSQINLTVQAQDSADFPINPYRLEVSQIYRDGQIKIFKHCLSLLKKIEREQIKKYKNILVTVNKVFKNDDKFTDELTDFYDKKDPEDIKFGSSMDILTLWILIKVLNNSFPSKYEKVQDQYTQYIKRHATDEYKLSNTANDFEDLVLLGSNKVTPRATFLAVEFVNDNSFTRVSSQETILVLTN</sequence>